<dbReference type="Gene3D" id="3.40.140.10">
    <property type="entry name" value="Cytidine Deaminase, domain 2"/>
    <property type="match status" value="1"/>
</dbReference>
<evidence type="ECO:0000256" key="2">
    <source>
        <dbReference type="ARBA" id="ARBA00022833"/>
    </source>
</evidence>
<accession>A0A1H2FI87</accession>
<evidence type="ECO:0000259" key="3">
    <source>
        <dbReference type="PROSITE" id="PS51747"/>
    </source>
</evidence>
<feature type="domain" description="CMP/dCMP-type deaminase" evidence="3">
    <location>
        <begin position="45"/>
        <end position="167"/>
    </location>
</feature>
<proteinExistence type="predicted"/>
<evidence type="ECO:0000313" key="4">
    <source>
        <dbReference type="EMBL" id="SDU07032.1"/>
    </source>
</evidence>
<reference evidence="5" key="1">
    <citation type="submission" date="2016-10" db="EMBL/GenBank/DDBJ databases">
        <authorList>
            <person name="Varghese N."/>
            <person name="Submissions S."/>
        </authorList>
    </citation>
    <scope>NUCLEOTIDE SEQUENCE [LARGE SCALE GENOMIC DNA]</scope>
    <source>
        <strain evidence="5">DSM 3384</strain>
    </source>
</reference>
<dbReference type="AlphaFoldDB" id="A0A1H2FI87"/>
<sequence length="215" mass="24726">MIKRFYMLFFVVLFFAGITWAFDGDKEKLITLEKRIASYSINNSFKDDLFGLAVVKNALVSIQEGSGGIGACLVDSSTGKVVEYGRNRQYTTYFRSDLHAEMDLLNRYEDRVQKKRTSNKDNTPRDCKDLVLITSVEPCPMCLTRIINSGIKTVLYVVEDKQGGMVTRIDSLPPFWRKFAADREFRQADCSPEIRKIAHDLFHFSHRNFVGKRVK</sequence>
<dbReference type="GO" id="GO:0008270">
    <property type="term" value="F:zinc ion binding"/>
    <property type="evidence" value="ECO:0007669"/>
    <property type="project" value="InterPro"/>
</dbReference>
<evidence type="ECO:0000256" key="1">
    <source>
        <dbReference type="ARBA" id="ARBA00022723"/>
    </source>
</evidence>
<keyword evidence="5" id="KW-1185">Reference proteome</keyword>
<dbReference type="SUPFAM" id="SSF53927">
    <property type="entry name" value="Cytidine deaminase-like"/>
    <property type="match status" value="1"/>
</dbReference>
<organism evidence="4 5">
    <name type="scientific">Desulfobacula phenolica</name>
    <dbReference type="NCBI Taxonomy" id="90732"/>
    <lineage>
        <taxon>Bacteria</taxon>
        <taxon>Pseudomonadati</taxon>
        <taxon>Thermodesulfobacteriota</taxon>
        <taxon>Desulfobacteria</taxon>
        <taxon>Desulfobacterales</taxon>
        <taxon>Desulfobacteraceae</taxon>
        <taxon>Desulfobacula</taxon>
    </lineage>
</organism>
<dbReference type="CDD" id="cd01285">
    <property type="entry name" value="nucleoside_deaminase"/>
    <property type="match status" value="1"/>
</dbReference>
<dbReference type="InterPro" id="IPR016192">
    <property type="entry name" value="APOBEC/CMP_deaminase_Zn-bd"/>
</dbReference>
<keyword evidence="2" id="KW-0862">Zinc</keyword>
<name>A0A1H2FI87_9BACT</name>
<dbReference type="EMBL" id="FNLL01000004">
    <property type="protein sequence ID" value="SDU07032.1"/>
    <property type="molecule type" value="Genomic_DNA"/>
</dbReference>
<dbReference type="InterPro" id="IPR002125">
    <property type="entry name" value="CMP_dCMP_dom"/>
</dbReference>
<dbReference type="PROSITE" id="PS00903">
    <property type="entry name" value="CYT_DCMP_DEAMINASES_1"/>
    <property type="match status" value="1"/>
</dbReference>
<dbReference type="Proteomes" id="UP000199608">
    <property type="component" value="Unassembled WGS sequence"/>
</dbReference>
<evidence type="ECO:0000313" key="5">
    <source>
        <dbReference type="Proteomes" id="UP000199608"/>
    </source>
</evidence>
<dbReference type="PANTHER" id="PTHR11079">
    <property type="entry name" value="CYTOSINE DEAMINASE FAMILY MEMBER"/>
    <property type="match status" value="1"/>
</dbReference>
<keyword evidence="1" id="KW-0479">Metal-binding</keyword>
<protein>
    <submittedName>
        <fullName evidence="4">Cytosine deaminase</fullName>
    </submittedName>
</protein>
<dbReference type="PROSITE" id="PS51747">
    <property type="entry name" value="CYT_DCMP_DEAMINASES_2"/>
    <property type="match status" value="1"/>
</dbReference>
<dbReference type="RefSeq" id="WP_092232519.1">
    <property type="nucleotide sequence ID" value="NZ_FNLL01000004.1"/>
</dbReference>
<dbReference type="InterPro" id="IPR016193">
    <property type="entry name" value="Cytidine_deaminase-like"/>
</dbReference>
<dbReference type="PANTHER" id="PTHR11079:SF162">
    <property type="entry name" value="RIBOFLAVIN BIOSYNTHESIS PROTEIN PYRD, CHLOROPLASTIC"/>
    <property type="match status" value="1"/>
</dbReference>
<dbReference type="GO" id="GO:0008835">
    <property type="term" value="F:diaminohydroxyphosphoribosylaminopyrimidine deaminase activity"/>
    <property type="evidence" value="ECO:0007669"/>
    <property type="project" value="TreeGrafter"/>
</dbReference>
<gene>
    <name evidence="4" type="ORF">SAMN04487931_104172</name>
</gene>
<dbReference type="Pfam" id="PF00383">
    <property type="entry name" value="dCMP_cyt_deam_1"/>
    <property type="match status" value="1"/>
</dbReference>